<dbReference type="EMBL" id="CP011564">
    <property type="protein sequence ID" value="ALG81492.1"/>
    <property type="molecule type" value="Genomic_DNA"/>
</dbReference>
<feature type="transmembrane region" description="Helical" evidence="1">
    <location>
        <begin position="388"/>
        <end position="409"/>
    </location>
</feature>
<dbReference type="Proteomes" id="UP000060390">
    <property type="component" value="Chromosome"/>
</dbReference>
<accession>A0A0F7P7A5</accession>
<dbReference type="HOGENOM" id="CLU_022751_0_0_2"/>
<dbReference type="KEGG" id="hsu:HLASF_0595"/>
<dbReference type="STRING" id="1604004.HLASA_0591"/>
<dbReference type="AlphaFoldDB" id="A0A0F7P7A5"/>
<organism evidence="2 5">
    <name type="scientific">Halanaeroarchaeum sulfurireducens</name>
    <dbReference type="NCBI Taxonomy" id="1604004"/>
    <lineage>
        <taxon>Archaea</taxon>
        <taxon>Methanobacteriati</taxon>
        <taxon>Methanobacteriota</taxon>
        <taxon>Stenosarchaea group</taxon>
        <taxon>Halobacteria</taxon>
        <taxon>Halobacteriales</taxon>
        <taxon>Halobacteriaceae</taxon>
        <taxon>Halanaeroarchaeum</taxon>
    </lineage>
</organism>
<dbReference type="Proteomes" id="UP000069906">
    <property type="component" value="Chromosome"/>
</dbReference>
<evidence type="ECO:0000313" key="4">
    <source>
        <dbReference type="Proteomes" id="UP000060390"/>
    </source>
</evidence>
<reference evidence="2 5" key="1">
    <citation type="journal article" date="2015" name="ISME J.">
        <title>Elemental sulfur and acetate can support life of a novel strictly anaerobic haloarchaeon.</title>
        <authorList>
            <person name="Sorokin D.Y."/>
            <person name="Kublanov I.V."/>
            <person name="Gavrilov S.N."/>
            <person name="Rojo D."/>
            <person name="Roman P."/>
            <person name="Golyshin P.N."/>
            <person name="Slepak V.Z."/>
            <person name="Smedile F."/>
            <person name="Ferrer M."/>
            <person name="Messina E."/>
            <person name="La Cono V."/>
            <person name="Yakimov M.M."/>
        </authorList>
    </citation>
    <scope>NUCLEOTIDE SEQUENCE [LARGE SCALE GENOMIC DNA]</scope>
    <source>
        <strain evidence="2 5">HSR2</strain>
    </source>
</reference>
<feature type="transmembrane region" description="Helical" evidence="1">
    <location>
        <begin position="230"/>
        <end position="249"/>
    </location>
</feature>
<feature type="transmembrane region" description="Helical" evidence="1">
    <location>
        <begin position="133"/>
        <end position="155"/>
    </location>
</feature>
<keyword evidence="1" id="KW-1133">Transmembrane helix</keyword>
<dbReference type="KEGG" id="hsf:HLASA_0591"/>
<protein>
    <submittedName>
        <fullName evidence="2">Type II/IV secretion system transmembrane protein</fullName>
    </submittedName>
</protein>
<dbReference type="EMBL" id="CP008874">
    <property type="protein sequence ID" value="AKH97091.1"/>
    <property type="molecule type" value="Genomic_DNA"/>
</dbReference>
<feature type="transmembrane region" description="Helical" evidence="1">
    <location>
        <begin position="161"/>
        <end position="184"/>
    </location>
</feature>
<keyword evidence="1 2" id="KW-0812">Transmembrane</keyword>
<reference evidence="3 4" key="3">
    <citation type="journal article" date="2016" name="Stand. Genomic Sci.">
        <title>Complete genome sequence of 'Halanaeroarchaeum sulfurireducens' M27-SA2, a sulfur-reducing and acetate-oxidizing haloarchaeon from the deep-sea hypersaline anoxic lake Medee.</title>
        <authorList>
            <person name="Messina E."/>
            <person name="Sorokin D.Y."/>
            <person name="Kublanov I.V."/>
            <person name="Toshchakov S."/>
            <person name="Lopatina A."/>
            <person name="Arcadi E."/>
            <person name="Smedile F."/>
            <person name="La Spada G."/>
            <person name="La Cono V."/>
            <person name="Yakimov M.M."/>
        </authorList>
    </citation>
    <scope>NUCLEOTIDE SEQUENCE [LARGE SCALE GENOMIC DNA]</scope>
    <source>
        <strain evidence="3 4">M27-SA2</strain>
    </source>
</reference>
<keyword evidence="1" id="KW-0472">Membrane</keyword>
<gene>
    <name evidence="3" type="ORF">HLASA_0591</name>
    <name evidence="2" type="ORF">HLASF_0595</name>
</gene>
<evidence type="ECO:0000313" key="2">
    <source>
        <dbReference type="EMBL" id="AKH97091.1"/>
    </source>
</evidence>
<evidence type="ECO:0000313" key="3">
    <source>
        <dbReference type="EMBL" id="ALG81492.1"/>
    </source>
</evidence>
<evidence type="ECO:0000256" key="1">
    <source>
        <dbReference type="SAM" id="Phobius"/>
    </source>
</evidence>
<feature type="transmembrane region" description="Helical" evidence="1">
    <location>
        <begin position="205"/>
        <end position="224"/>
    </location>
</feature>
<sequence length="480" mass="49477">MTPAWIEAYRRRMAVGAAPEIVAYAVLQARLTPSLERAAQFAASQSDGLLGRDLAGVAAADATGRAGWERFATEWSDLDESLPRAVSLLVAGIGSAQPARDDLLDRALDTALAGSRERVATFATAIRGPTTGIYAFGVMLPLAMVGLLPVAASAGVGVSPAAIAVLYDGLIPMGLLAASAWLAARRPAVARPPPIRSGLVSTRSPTRTTLLAVGVGATAGVAGYLVLPDWATWIVIPGVGIGSAATYWFGPIRDRRQVVDSIESGVPDAVSLVGHRLAAGEPLEAAIAIVGERLSGATADVFRDGTRVHRRLRVTVPESFTGPVGALSAYESPRTETAVSLLAAAARDGPAGGETLVQVSSYLRELDEVEREARRELARTTDTLRQTALVFGPAIAGVTVALATGMGSLGNGGEAVPVPALGVVVGVYVLALAVVLPSLAVVLKRGLDVSIVGYRVGIALFTSSLVYPGTFLAARTVVQV</sequence>
<reference evidence="4" key="2">
    <citation type="submission" date="2015-05" db="EMBL/GenBank/DDBJ databases">
        <title>Complete genome sequence of Halanaeroarchaeum sulfurireducens type strain M27-SA2, a sulfate-reducer haloarchaeon from marine anoxic lake Medee.</title>
        <authorList>
            <person name="Messina E."/>
            <person name="Kublanov I.V."/>
            <person name="Toshchakov S."/>
            <person name="Arcadi E."/>
            <person name="La Spada G."/>
            <person name="La Cono V."/>
            <person name="Yakimov M.M."/>
        </authorList>
    </citation>
    <scope>NUCLEOTIDE SEQUENCE [LARGE SCALE GENOMIC DNA]</scope>
    <source>
        <strain evidence="4">M27-SA2</strain>
    </source>
</reference>
<proteinExistence type="predicted"/>
<feature type="transmembrane region" description="Helical" evidence="1">
    <location>
        <begin position="421"/>
        <end position="442"/>
    </location>
</feature>
<feature type="transmembrane region" description="Helical" evidence="1">
    <location>
        <begin position="454"/>
        <end position="474"/>
    </location>
</feature>
<keyword evidence="5" id="KW-1185">Reference proteome</keyword>
<name>A0A0F7P7A5_9EURY</name>
<evidence type="ECO:0000313" key="5">
    <source>
        <dbReference type="Proteomes" id="UP000069906"/>
    </source>
</evidence>